<feature type="domain" description="MIP18 family-like" evidence="1">
    <location>
        <begin position="89"/>
        <end position="159"/>
    </location>
</feature>
<dbReference type="RefSeq" id="WP_017377121.1">
    <property type="nucleotide sequence ID" value="NZ_CP012508.1"/>
</dbReference>
<dbReference type="PANTHER" id="PTHR42831:SF1">
    <property type="entry name" value="FE-S PROTEIN MATURATION AUXILIARY FACTOR YITW"/>
    <property type="match status" value="1"/>
</dbReference>
<reference evidence="2 3" key="1">
    <citation type="journal article" date="2014" name="Genome Announc.">
        <title>Comparative Genome Analysis of Two Isolates of the Fish Pathogen Piscirickettsia salmonis from Different Hosts Reveals Major Differences in Virulence-Associated Secretion Systems.</title>
        <authorList>
            <person name="Bohle H."/>
            <person name="Henriquez P."/>
            <person name="Grothusen H."/>
            <person name="Navas E."/>
            <person name="Sandoval A."/>
            <person name="Bustamante F."/>
            <person name="Bustos P."/>
            <person name="Mancilla M."/>
        </authorList>
    </citation>
    <scope>NUCLEOTIDE SEQUENCE [LARGE SCALE GENOMIC DNA]</scope>
    <source>
        <strain evidence="3">B1-32597</strain>
    </source>
</reference>
<dbReference type="Pfam" id="PF01883">
    <property type="entry name" value="FeS_assembly_P"/>
    <property type="match status" value="1"/>
</dbReference>
<evidence type="ECO:0000313" key="3">
    <source>
        <dbReference type="Proteomes" id="UP000029558"/>
    </source>
</evidence>
<dbReference type="SUPFAM" id="SSF117916">
    <property type="entry name" value="Fe-S cluster assembly (FSCA) domain-like"/>
    <property type="match status" value="1"/>
</dbReference>
<dbReference type="Gene3D" id="3.30.300.130">
    <property type="entry name" value="Fe-S cluster assembly (FSCA)"/>
    <property type="match status" value="1"/>
</dbReference>
<dbReference type="PANTHER" id="PTHR42831">
    <property type="entry name" value="FE-S PROTEIN MATURATION AUXILIARY FACTOR YITW"/>
    <property type="match status" value="1"/>
</dbReference>
<dbReference type="NCBIfam" id="TIGR03406">
    <property type="entry name" value="FeS_long_SufT"/>
    <property type="match status" value="1"/>
</dbReference>
<evidence type="ECO:0000313" key="2">
    <source>
        <dbReference type="EMBL" id="ALB22706.1"/>
    </source>
</evidence>
<evidence type="ECO:0000259" key="1">
    <source>
        <dbReference type="Pfam" id="PF01883"/>
    </source>
</evidence>
<dbReference type="InterPro" id="IPR034904">
    <property type="entry name" value="FSCA_dom_sf"/>
</dbReference>
<dbReference type="InterPro" id="IPR002744">
    <property type="entry name" value="MIP18-like"/>
</dbReference>
<dbReference type="InterPro" id="IPR052339">
    <property type="entry name" value="Fe-S_Maturation_MIP18"/>
</dbReference>
<organism evidence="2 3">
    <name type="scientific">Piscirickettsia salmonis</name>
    <dbReference type="NCBI Taxonomy" id="1238"/>
    <lineage>
        <taxon>Bacteria</taxon>
        <taxon>Pseudomonadati</taxon>
        <taxon>Pseudomonadota</taxon>
        <taxon>Gammaproteobacteria</taxon>
        <taxon>Thiotrichales</taxon>
        <taxon>Piscirickettsiaceae</taxon>
        <taxon>Piscirickettsia</taxon>
    </lineage>
</organism>
<dbReference type="AlphaFoldDB" id="A0A1L6TBJ5"/>
<gene>
    <name evidence="2" type="primary">sufT</name>
    <name evidence="2" type="ORF">KU39_1524</name>
</gene>
<name>A0A1L6TBJ5_PISSA</name>
<proteinExistence type="predicted"/>
<dbReference type="OrthoDB" id="9805360at2"/>
<sequence length="183" mass="20291">MNHRYEVVMVSRECEGHLIPAGDNIVLQPGTEAIIAQALGGSYTLNVNGNLIRLDGKDADAIGKEPILPIVDDGRQWTQEEIEEHTWNQLRLCYDPEIPVNIVDLGLVYECQIIPAEKGTFFVQIKMTLTAAGCGMGPVLMADAETKVRQIPKVVEVNVELVFDPPWSREMMSETAQLELGVF</sequence>
<dbReference type="InterPro" id="IPR017776">
    <property type="entry name" value="FeS_assembly_SufT_put"/>
</dbReference>
<protein>
    <submittedName>
        <fullName evidence="2">FeS assembly SUF system protein SufT</fullName>
    </submittedName>
</protein>
<dbReference type="EMBL" id="CP012508">
    <property type="protein sequence ID" value="ALB22706.1"/>
    <property type="molecule type" value="Genomic_DNA"/>
</dbReference>
<dbReference type="Proteomes" id="UP000029558">
    <property type="component" value="Chromosome"/>
</dbReference>
<accession>A0A1L6TBJ5</accession>